<dbReference type="AlphaFoldDB" id="A0A4Q9L4P2"/>
<evidence type="ECO:0000313" key="2">
    <source>
        <dbReference type="Proteomes" id="UP000292362"/>
    </source>
</evidence>
<gene>
    <name evidence="1" type="ORF">CWI37_0532p0020</name>
</gene>
<dbReference type="VEuPathDB" id="MicrosporidiaDB:CWI37_0532p0020"/>
<comment type="caution">
    <text evidence="1">The sequence shown here is derived from an EMBL/GenBank/DDBJ whole genome shotgun (WGS) entry which is preliminary data.</text>
</comment>
<sequence>MSFILLLRNHIFGLNVKILDIKEIKDNNPFFYTGNKYFLDMKACSMVKNYNPAYFLIPLTPKNSYKGFSISYPKDILLSFEFFDELILNNQEEVTIYMNNVDIPVFSYFLKLSKIEDFSILKMKSKYFFEILKYLNIFNIVRNKSYKQFSKTLVYYSIICNLGFDKEASELILNPNSYNNLHILDIIECIFVFYLFKTSLIFKIFHDYESFEFSSSIFRHKEYKMSRNTLFMDYKHLYSSKYIFIKGFSSVWKIMIKIFFIDKLYLDLYSSESDIYSRHFISSIPYNFKNIVIEFLEKEISLLDKIYERGFLHLAKKVKIIVMVCSKDFIKRIHYFENAQKLVLEFLDINLDEILNIERSIELKSIKTIKINISTLICVQRIVPAFSLSGQNNNLSIDLSEEMLICDSRNFLNIFSTYNFKNYLTGIDLSLHHGSFDRIYFEKIVNFKLIKRLKMDLENVKGNRLKSYKFLELFQFLTKLTLKNIKLTNKLFKIIIRSKCLVSVVFEGFRVTNRNKNFKNFNESIIQMKFYDPNTCLSVHLFTFLGKFRRLKHFFFTLYSIQENNDRIYSIYDKISNLKVVRPKDFLNLPKLELLKYENDFDSIHTAPFSILNIFSNCFDLENIVGLMYSTACLFKEDIDIFSNFKALKNLELNIHKNHLNLKFLQKILQTNIKNTIVKFVILTDTYQQTELISILCFKKLKMLELGISSEDIRNIRKLDLLFGMNLVKIHIYALKKRCFFGQDIFARETLFSNI</sequence>
<dbReference type="Proteomes" id="UP000292362">
    <property type="component" value="Unassembled WGS sequence"/>
</dbReference>
<name>A0A4Q9L4P2_9MICR</name>
<reference evidence="1 2" key="1">
    <citation type="submission" date="2017-12" db="EMBL/GenBank/DDBJ databases">
        <authorList>
            <person name="Pombert J.-F."/>
            <person name="Haag K.L."/>
            <person name="Ebert D."/>
        </authorList>
    </citation>
    <scope>NUCLEOTIDE SEQUENCE [LARGE SCALE GENOMIC DNA]</scope>
    <source>
        <strain evidence="1">FI-OER-3-3</strain>
    </source>
</reference>
<accession>A0A4Q9L4P2</accession>
<evidence type="ECO:0000313" key="1">
    <source>
        <dbReference type="EMBL" id="TBU02196.1"/>
    </source>
</evidence>
<organism evidence="1 2">
    <name type="scientific">Hamiltosporidium tvaerminnensis</name>
    <dbReference type="NCBI Taxonomy" id="1176355"/>
    <lineage>
        <taxon>Eukaryota</taxon>
        <taxon>Fungi</taxon>
        <taxon>Fungi incertae sedis</taxon>
        <taxon>Microsporidia</taxon>
        <taxon>Dubosqiidae</taxon>
        <taxon>Hamiltosporidium</taxon>
    </lineage>
</organism>
<proteinExistence type="predicted"/>
<dbReference type="EMBL" id="PITJ01000532">
    <property type="protein sequence ID" value="TBU02196.1"/>
    <property type="molecule type" value="Genomic_DNA"/>
</dbReference>
<protein>
    <submittedName>
        <fullName evidence="1">Uncharacterized protein</fullName>
    </submittedName>
</protein>